<comment type="caution">
    <text evidence="1">The sequence shown here is derived from an EMBL/GenBank/DDBJ whole genome shotgun (WGS) entry which is preliminary data.</text>
</comment>
<name>A0A9X3KWF0_ALCXX</name>
<organism evidence="1 2">
    <name type="scientific">Alcaligenes xylosoxydans xylosoxydans</name>
    <name type="common">Achromobacter xylosoxidans</name>
    <dbReference type="NCBI Taxonomy" id="85698"/>
    <lineage>
        <taxon>Bacteria</taxon>
        <taxon>Pseudomonadati</taxon>
        <taxon>Pseudomonadota</taxon>
        <taxon>Betaproteobacteria</taxon>
        <taxon>Burkholderiales</taxon>
        <taxon>Alcaligenaceae</taxon>
        <taxon>Achromobacter</taxon>
    </lineage>
</organism>
<reference evidence="1" key="1">
    <citation type="submission" date="2022-12" db="EMBL/GenBank/DDBJ databases">
        <authorList>
            <person name="Voronina O.L."/>
            <person name="Kunda M.S."/>
            <person name="Ryzhova N."/>
            <person name="Aksenova E.I."/>
        </authorList>
    </citation>
    <scope>NUCLEOTIDE SEQUENCE</scope>
    <source>
        <strain evidence="1">SCCH136:Ach223948</strain>
    </source>
</reference>
<proteinExistence type="predicted"/>
<evidence type="ECO:0000313" key="2">
    <source>
        <dbReference type="Proteomes" id="UP001141992"/>
    </source>
</evidence>
<dbReference type="EMBL" id="JAPZVI010000004">
    <property type="protein sequence ID" value="MCZ8401383.1"/>
    <property type="molecule type" value="Genomic_DNA"/>
</dbReference>
<gene>
    <name evidence="1" type="ORF">O9570_08010</name>
</gene>
<dbReference type="Proteomes" id="UP001141992">
    <property type="component" value="Unassembled WGS sequence"/>
</dbReference>
<accession>A0A9X3KWF0</accession>
<dbReference type="RefSeq" id="WP_083329643.1">
    <property type="nucleotide sequence ID" value="NZ_CP158973.1"/>
</dbReference>
<dbReference type="AlphaFoldDB" id="A0A9X3KWF0"/>
<evidence type="ECO:0000313" key="1">
    <source>
        <dbReference type="EMBL" id="MCZ8401383.1"/>
    </source>
</evidence>
<protein>
    <submittedName>
        <fullName evidence="1">Uncharacterized protein</fullName>
    </submittedName>
</protein>
<sequence length="131" mass="14767">MLISFYTLPNCEASELTRVAFLRAGIPFTERSAVDQSPLEAPVVSTIVDRHIVAWRGHRADMIDLLADLISDGPVPAHGLREREAAEEAVLTRFQVMQEIRAHQLSAEDFFADHGNHPLYRGRDVLNWLGY</sequence>